<dbReference type="PANTHER" id="PTHR14614">
    <property type="entry name" value="HEPATOCELLULAR CARCINOMA-ASSOCIATED ANTIGEN"/>
    <property type="match status" value="1"/>
</dbReference>
<sequence length="203" mass="23743">MNDLFETEEFHQIYEENEYELGGQKLKIREFTFHRLNANQVWPGNQIFAEYLLENLAYLKEQKVLELGSASGILSIFLKKHDIDITASDCPDEEIFENIDYNAKINGIETIPKLPRILYIDLWGEPLNEGLGFTLIIASDILLYLKSFPSLIKTLDFLLGENCKMWLNNRRRIDTEQTFLNMCIEHGFSVKEVFPKIFEIKKN</sequence>
<dbReference type="AlphaFoldDB" id="A0A1R2AKV9"/>
<dbReference type="OrthoDB" id="413520at2759"/>
<evidence type="ECO:0000313" key="2">
    <source>
        <dbReference type="Proteomes" id="UP000187209"/>
    </source>
</evidence>
<dbReference type="Proteomes" id="UP000187209">
    <property type="component" value="Unassembled WGS sequence"/>
</dbReference>
<protein>
    <submittedName>
        <fullName evidence="1">Uncharacterized protein</fullName>
    </submittedName>
</protein>
<dbReference type="Pfam" id="PF10294">
    <property type="entry name" value="Methyltransf_16"/>
    <property type="match status" value="1"/>
</dbReference>
<dbReference type="InterPro" id="IPR019410">
    <property type="entry name" value="Methyltransf_16"/>
</dbReference>
<name>A0A1R2AKV9_9CILI</name>
<proteinExistence type="predicted"/>
<accession>A0A1R2AKV9</accession>
<organism evidence="1 2">
    <name type="scientific">Stentor coeruleus</name>
    <dbReference type="NCBI Taxonomy" id="5963"/>
    <lineage>
        <taxon>Eukaryota</taxon>
        <taxon>Sar</taxon>
        <taxon>Alveolata</taxon>
        <taxon>Ciliophora</taxon>
        <taxon>Postciliodesmatophora</taxon>
        <taxon>Heterotrichea</taxon>
        <taxon>Heterotrichida</taxon>
        <taxon>Stentoridae</taxon>
        <taxon>Stentor</taxon>
    </lineage>
</organism>
<dbReference type="PANTHER" id="PTHR14614:SF97">
    <property type="entry name" value="S-ADENOSYL-L-METHIONINE-DEPENDENT METHYLTRANSFERASES SUPERFAMILY PROTEIN"/>
    <property type="match status" value="1"/>
</dbReference>
<dbReference type="InterPro" id="IPR029063">
    <property type="entry name" value="SAM-dependent_MTases_sf"/>
</dbReference>
<keyword evidence="2" id="KW-1185">Reference proteome</keyword>
<evidence type="ECO:0000313" key="1">
    <source>
        <dbReference type="EMBL" id="OMJ65163.1"/>
    </source>
</evidence>
<comment type="caution">
    <text evidence="1">The sequence shown here is derived from an EMBL/GenBank/DDBJ whole genome shotgun (WGS) entry which is preliminary data.</text>
</comment>
<dbReference type="SUPFAM" id="SSF53335">
    <property type="entry name" value="S-adenosyl-L-methionine-dependent methyltransferases"/>
    <property type="match status" value="1"/>
</dbReference>
<reference evidence="1 2" key="1">
    <citation type="submission" date="2016-11" db="EMBL/GenBank/DDBJ databases">
        <title>The macronuclear genome of Stentor coeruleus: a giant cell with tiny introns.</title>
        <authorList>
            <person name="Slabodnick M."/>
            <person name="Ruby J.G."/>
            <person name="Reiff S.B."/>
            <person name="Swart E.C."/>
            <person name="Gosai S."/>
            <person name="Prabakaran S."/>
            <person name="Witkowska E."/>
            <person name="Larue G.E."/>
            <person name="Fisher S."/>
            <person name="Freeman R.M."/>
            <person name="Gunawardena J."/>
            <person name="Chu W."/>
            <person name="Stover N.A."/>
            <person name="Gregory B.D."/>
            <person name="Nowacki M."/>
            <person name="Derisi J."/>
            <person name="Roy S.W."/>
            <person name="Marshall W.F."/>
            <person name="Sood P."/>
        </authorList>
    </citation>
    <scope>NUCLEOTIDE SEQUENCE [LARGE SCALE GENOMIC DNA]</scope>
    <source>
        <strain evidence="1">WM001</strain>
    </source>
</reference>
<dbReference type="Gene3D" id="3.40.50.150">
    <property type="entry name" value="Vaccinia Virus protein VP39"/>
    <property type="match status" value="1"/>
</dbReference>
<dbReference type="EMBL" id="MPUH01002388">
    <property type="protein sequence ID" value="OMJ65163.1"/>
    <property type="molecule type" value="Genomic_DNA"/>
</dbReference>
<gene>
    <name evidence="1" type="ORF">SteCoe_38985</name>
</gene>